<accession>A0ABS8VIS7</accession>
<sequence length="186" mass="21214">MNSLPSKVATQQVIREEKSSPPPTMVEEEAVEWGTEEEILKEAFESILLTSGGLEELDSNCSVSQSPVMPSEMPVEIQENRSITIEALFEVASFKDDFPDIYNQIDIHDWDPFTIPMWPYLYELCGVKSAHHPRGNKFHLLSDPICVLRVQRKVEDKENQFKWVAEIIAQDQPQQAVSKEIIPAMI</sequence>
<proteinExistence type="predicted"/>
<protein>
    <submittedName>
        <fullName evidence="2">Uncharacterized protein</fullName>
    </submittedName>
</protein>
<organism evidence="2 3">
    <name type="scientific">Datura stramonium</name>
    <name type="common">Jimsonweed</name>
    <name type="synonym">Common thornapple</name>
    <dbReference type="NCBI Taxonomy" id="4076"/>
    <lineage>
        <taxon>Eukaryota</taxon>
        <taxon>Viridiplantae</taxon>
        <taxon>Streptophyta</taxon>
        <taxon>Embryophyta</taxon>
        <taxon>Tracheophyta</taxon>
        <taxon>Spermatophyta</taxon>
        <taxon>Magnoliopsida</taxon>
        <taxon>eudicotyledons</taxon>
        <taxon>Gunneridae</taxon>
        <taxon>Pentapetalae</taxon>
        <taxon>asterids</taxon>
        <taxon>lamiids</taxon>
        <taxon>Solanales</taxon>
        <taxon>Solanaceae</taxon>
        <taxon>Solanoideae</taxon>
        <taxon>Datureae</taxon>
        <taxon>Datura</taxon>
    </lineage>
</organism>
<evidence type="ECO:0000313" key="3">
    <source>
        <dbReference type="Proteomes" id="UP000823775"/>
    </source>
</evidence>
<evidence type="ECO:0000313" key="2">
    <source>
        <dbReference type="EMBL" id="MCD9646392.1"/>
    </source>
</evidence>
<dbReference type="EMBL" id="JACEIK010004780">
    <property type="protein sequence ID" value="MCD9646392.1"/>
    <property type="molecule type" value="Genomic_DNA"/>
</dbReference>
<keyword evidence="3" id="KW-1185">Reference proteome</keyword>
<reference evidence="2 3" key="1">
    <citation type="journal article" date="2021" name="BMC Genomics">
        <title>Datura genome reveals duplications of psychoactive alkaloid biosynthetic genes and high mutation rate following tissue culture.</title>
        <authorList>
            <person name="Rajewski A."/>
            <person name="Carter-House D."/>
            <person name="Stajich J."/>
            <person name="Litt A."/>
        </authorList>
    </citation>
    <scope>NUCLEOTIDE SEQUENCE [LARGE SCALE GENOMIC DNA]</scope>
    <source>
        <strain evidence="2">AR-01</strain>
    </source>
</reference>
<dbReference type="Proteomes" id="UP000823775">
    <property type="component" value="Unassembled WGS sequence"/>
</dbReference>
<evidence type="ECO:0000256" key="1">
    <source>
        <dbReference type="SAM" id="MobiDB-lite"/>
    </source>
</evidence>
<name>A0ABS8VIS7_DATST</name>
<comment type="caution">
    <text evidence="2">The sequence shown here is derived from an EMBL/GenBank/DDBJ whole genome shotgun (WGS) entry which is preliminary data.</text>
</comment>
<gene>
    <name evidence="2" type="ORF">HAX54_036199</name>
</gene>
<feature type="region of interest" description="Disordered" evidence="1">
    <location>
        <begin position="1"/>
        <end position="26"/>
    </location>
</feature>
<feature type="compositionally biased region" description="Polar residues" evidence="1">
    <location>
        <begin position="1"/>
        <end position="13"/>
    </location>
</feature>